<feature type="region of interest" description="Disordered" evidence="1">
    <location>
        <begin position="538"/>
        <end position="559"/>
    </location>
</feature>
<dbReference type="STRING" id="400727.A0A2T7NZZ0"/>
<evidence type="ECO:0008006" key="4">
    <source>
        <dbReference type="Google" id="ProtNLM"/>
    </source>
</evidence>
<keyword evidence="3" id="KW-1185">Reference proteome</keyword>
<feature type="compositionally biased region" description="Polar residues" evidence="1">
    <location>
        <begin position="510"/>
        <end position="519"/>
    </location>
</feature>
<gene>
    <name evidence="2" type="ORF">C0Q70_14426</name>
</gene>
<dbReference type="Proteomes" id="UP000245119">
    <property type="component" value="Linkage Group LG8"/>
</dbReference>
<feature type="region of interest" description="Disordered" evidence="1">
    <location>
        <begin position="500"/>
        <end position="523"/>
    </location>
</feature>
<dbReference type="EMBL" id="PZQS01000008">
    <property type="protein sequence ID" value="PVD26748.1"/>
    <property type="molecule type" value="Genomic_DNA"/>
</dbReference>
<proteinExistence type="predicted"/>
<evidence type="ECO:0000256" key="1">
    <source>
        <dbReference type="SAM" id="MobiDB-lite"/>
    </source>
</evidence>
<feature type="compositionally biased region" description="Basic and acidic residues" evidence="1">
    <location>
        <begin position="460"/>
        <end position="474"/>
    </location>
</feature>
<feature type="compositionally biased region" description="Basic residues" evidence="1">
    <location>
        <begin position="10"/>
        <end position="29"/>
    </location>
</feature>
<feature type="region of interest" description="Disordered" evidence="1">
    <location>
        <begin position="1"/>
        <end position="42"/>
    </location>
</feature>
<feature type="compositionally biased region" description="Basic and acidic residues" evidence="1">
    <location>
        <begin position="414"/>
        <end position="425"/>
    </location>
</feature>
<accession>A0A2T7NZZ0</accession>
<sequence length="576" mass="64002">MESWFPQKVTKSRKEKHRTRSKRSPRSSGHRNSSSSSDEGSFSSCYSQCSSSRSRNRSVANSTFLNRTFPGSRKERIPEVFTGTKGDFKDWLRHFETVARWNDWDYAEKGVNLAMCLRGNAQQVLGELSVGELEDFDAIKAALERRFDPAERESLKRVEFRSRFKKKGESVTEYGFVLNRLAASAYPNMPLEARETIVIDQFVSGLPSKDLRRHVQFNHPSSIHEAVALASEFESFDEKFESRKPENEEAVRSIGKDTSEHELLKAFQNLRRVKSRVPTLTRGGGTSVGLKLADTDQRNVFVPASKKEKGIEVPRCQVDVEGEDLLVPVTKAEASGSAWSADVEVGRKEGGLSRKPRMCCKRQESMQCCEKRSRVLTRARGQGLTNQVTASDMQRNSDLGLCPREVTRVVPDGDGPRDAASRKGGSEVTQSERAAPASDGTSADRPKGSMEDDMSGTSLEGREMEEQCEQKEAEANEEVSEGGSVCVPRVPECNPCVLEEQSGKKETETNEVVSDSSSLCVPGEPVCSSCVIEEHCRQDDSNTPNVRHPSPPPNHFTSQKGKVCQACSKGWAVRCW</sequence>
<dbReference type="PANTHER" id="PTHR45823">
    <property type="entry name" value="T-SNARE COILED-COIL HOMOLOGY DOMAIN-CONTAINING PROTEIN"/>
    <property type="match status" value="1"/>
</dbReference>
<organism evidence="2 3">
    <name type="scientific">Pomacea canaliculata</name>
    <name type="common">Golden apple snail</name>
    <dbReference type="NCBI Taxonomy" id="400727"/>
    <lineage>
        <taxon>Eukaryota</taxon>
        <taxon>Metazoa</taxon>
        <taxon>Spiralia</taxon>
        <taxon>Lophotrochozoa</taxon>
        <taxon>Mollusca</taxon>
        <taxon>Gastropoda</taxon>
        <taxon>Caenogastropoda</taxon>
        <taxon>Architaenioglossa</taxon>
        <taxon>Ampullarioidea</taxon>
        <taxon>Ampullariidae</taxon>
        <taxon>Pomacea</taxon>
    </lineage>
</organism>
<evidence type="ECO:0000313" key="2">
    <source>
        <dbReference type="EMBL" id="PVD26748.1"/>
    </source>
</evidence>
<dbReference type="AlphaFoldDB" id="A0A2T7NZZ0"/>
<comment type="caution">
    <text evidence="2">The sequence shown here is derived from an EMBL/GenBank/DDBJ whole genome shotgun (WGS) entry which is preliminary data.</text>
</comment>
<dbReference type="OrthoDB" id="6156972at2759"/>
<reference evidence="2 3" key="1">
    <citation type="submission" date="2018-04" db="EMBL/GenBank/DDBJ databases">
        <title>The genome of golden apple snail Pomacea canaliculata provides insight into stress tolerance and invasive adaptation.</title>
        <authorList>
            <person name="Liu C."/>
            <person name="Liu B."/>
            <person name="Ren Y."/>
            <person name="Zhang Y."/>
            <person name="Wang H."/>
            <person name="Li S."/>
            <person name="Jiang F."/>
            <person name="Yin L."/>
            <person name="Zhang G."/>
            <person name="Qian W."/>
            <person name="Fan W."/>
        </authorList>
    </citation>
    <scope>NUCLEOTIDE SEQUENCE [LARGE SCALE GENOMIC DNA]</scope>
    <source>
        <strain evidence="2">SZHN2017</strain>
        <tissue evidence="2">Muscle</tissue>
    </source>
</reference>
<protein>
    <recommendedName>
        <fullName evidence="4">Retrotransposon gag domain-containing protein</fullName>
    </recommendedName>
</protein>
<dbReference type="PANTHER" id="PTHR45823:SF1">
    <property type="entry name" value="T-SNARE COILED-COIL HOMOLOGY DOMAIN-CONTAINING PROTEIN"/>
    <property type="match status" value="1"/>
</dbReference>
<evidence type="ECO:0000313" key="3">
    <source>
        <dbReference type="Proteomes" id="UP000245119"/>
    </source>
</evidence>
<name>A0A2T7NZZ0_POMCA</name>
<feature type="compositionally biased region" description="Polar residues" evidence="1">
    <location>
        <begin position="383"/>
        <end position="397"/>
    </location>
</feature>
<feature type="compositionally biased region" description="Low complexity" evidence="1">
    <location>
        <begin position="30"/>
        <end position="42"/>
    </location>
</feature>
<feature type="region of interest" description="Disordered" evidence="1">
    <location>
        <begin position="379"/>
        <end position="484"/>
    </location>
</feature>